<sequence length="75" mass="8849">MVERLIDNRWVECKIWDIRTGDVYRTRDEDGKRVSPLFLAEADPVHLPASDGRPARWHVKTRFYKMDTPSTGRPH</sequence>
<dbReference type="Proteomes" id="UP000062317">
    <property type="component" value="Unassembled WGS sequence"/>
</dbReference>
<keyword evidence="2" id="KW-1185">Reference proteome</keyword>
<dbReference type="RefSeq" id="WP_060108258.1">
    <property type="nucleotide sequence ID" value="NZ_LPEQ01000113.1"/>
</dbReference>
<protein>
    <submittedName>
        <fullName evidence="1">Uncharacterized protein</fullName>
    </submittedName>
</protein>
<dbReference type="EMBL" id="LPEQ01000113">
    <property type="protein sequence ID" value="KVV40937.1"/>
    <property type="molecule type" value="Genomic_DNA"/>
</dbReference>
<name>A0A105V3Y4_9BURK</name>
<evidence type="ECO:0000313" key="2">
    <source>
        <dbReference type="Proteomes" id="UP000062317"/>
    </source>
</evidence>
<gene>
    <name evidence="1" type="ORF">WT27_13515</name>
</gene>
<organism evidence="1 2">
    <name type="scientific">Burkholderia territorii</name>
    <dbReference type="NCBI Taxonomy" id="1503055"/>
    <lineage>
        <taxon>Bacteria</taxon>
        <taxon>Pseudomonadati</taxon>
        <taxon>Pseudomonadota</taxon>
        <taxon>Betaproteobacteria</taxon>
        <taxon>Burkholderiales</taxon>
        <taxon>Burkholderiaceae</taxon>
        <taxon>Burkholderia</taxon>
        <taxon>Burkholderia cepacia complex</taxon>
    </lineage>
</organism>
<proteinExistence type="predicted"/>
<reference evidence="1 2" key="1">
    <citation type="submission" date="2015-11" db="EMBL/GenBank/DDBJ databases">
        <title>Expanding the genomic diversity of Burkholderia species for the development of highly accurate diagnostics.</title>
        <authorList>
            <person name="Sahl J."/>
            <person name="Keim P."/>
            <person name="Wagner D."/>
        </authorList>
    </citation>
    <scope>NUCLEOTIDE SEQUENCE [LARGE SCALE GENOMIC DNA]</scope>
    <source>
        <strain evidence="1 2">MSMB1301WGS</strain>
    </source>
</reference>
<evidence type="ECO:0000313" key="1">
    <source>
        <dbReference type="EMBL" id="KVV40937.1"/>
    </source>
</evidence>
<accession>A0A105V3Y4</accession>
<dbReference type="AlphaFoldDB" id="A0A105V3Y4"/>
<comment type="caution">
    <text evidence="1">The sequence shown here is derived from an EMBL/GenBank/DDBJ whole genome shotgun (WGS) entry which is preliminary data.</text>
</comment>